<accession>A0A229UNV1</accession>
<protein>
    <submittedName>
        <fullName evidence="1">Uncharacterized protein</fullName>
    </submittedName>
</protein>
<gene>
    <name evidence="1" type="ORF">CF651_16020</name>
</gene>
<evidence type="ECO:0000313" key="1">
    <source>
        <dbReference type="EMBL" id="OXM85116.1"/>
    </source>
</evidence>
<dbReference type="AlphaFoldDB" id="A0A229UNV1"/>
<name>A0A229UNV1_9BACL</name>
<organism evidence="1 2">
    <name type="scientific">Paenibacillus rigui</name>
    <dbReference type="NCBI Taxonomy" id="554312"/>
    <lineage>
        <taxon>Bacteria</taxon>
        <taxon>Bacillati</taxon>
        <taxon>Bacillota</taxon>
        <taxon>Bacilli</taxon>
        <taxon>Bacillales</taxon>
        <taxon>Paenibacillaceae</taxon>
        <taxon>Paenibacillus</taxon>
    </lineage>
</organism>
<sequence length="69" mass="8047">MQGQKTIDIKAILEQLNISMDKFNQSQTTSLSEPVLRTAEKQQVESWNYTGTFFSLDMKKREVRVPHMN</sequence>
<dbReference type="EMBL" id="NMQW01000023">
    <property type="protein sequence ID" value="OXM85116.1"/>
    <property type="molecule type" value="Genomic_DNA"/>
</dbReference>
<comment type="caution">
    <text evidence="1">The sequence shown here is derived from an EMBL/GenBank/DDBJ whole genome shotgun (WGS) entry which is preliminary data.</text>
</comment>
<dbReference type="Proteomes" id="UP000215509">
    <property type="component" value="Unassembled WGS sequence"/>
</dbReference>
<dbReference type="RefSeq" id="WP_094015879.1">
    <property type="nucleotide sequence ID" value="NZ_NMQW01000023.1"/>
</dbReference>
<reference evidence="1 2" key="1">
    <citation type="submission" date="2017-07" db="EMBL/GenBank/DDBJ databases">
        <title>Genome sequencing and assembly of Paenibacillus rigui.</title>
        <authorList>
            <person name="Mayilraj S."/>
        </authorList>
    </citation>
    <scope>NUCLEOTIDE SEQUENCE [LARGE SCALE GENOMIC DNA]</scope>
    <source>
        <strain evidence="1 2">JCM 16352</strain>
    </source>
</reference>
<proteinExistence type="predicted"/>
<evidence type="ECO:0000313" key="2">
    <source>
        <dbReference type="Proteomes" id="UP000215509"/>
    </source>
</evidence>
<keyword evidence="2" id="KW-1185">Reference proteome</keyword>